<dbReference type="RefSeq" id="WP_005011121.1">
    <property type="nucleotide sequence ID" value="NZ_HG422173.1"/>
</dbReference>
<evidence type="ECO:0000256" key="2">
    <source>
        <dbReference type="SAM" id="SignalP"/>
    </source>
</evidence>
<feature type="signal peptide" evidence="2">
    <location>
        <begin position="1"/>
        <end position="27"/>
    </location>
</feature>
<dbReference type="PANTHER" id="PTHR12558">
    <property type="entry name" value="CELL DIVISION CYCLE 16,23,27"/>
    <property type="match status" value="1"/>
</dbReference>
<dbReference type="InParanoid" id="M1ZE83"/>
<organism evidence="4 5">
    <name type="scientific">Nitrospina gracilis (strain 3/211)</name>
    <dbReference type="NCBI Taxonomy" id="1266370"/>
    <lineage>
        <taxon>Bacteria</taxon>
        <taxon>Pseudomonadati</taxon>
        <taxon>Nitrospinota/Tectimicrobiota group</taxon>
        <taxon>Nitrospinota</taxon>
        <taxon>Nitrospinia</taxon>
        <taxon>Nitrospinales</taxon>
        <taxon>Nitrospinaceae</taxon>
        <taxon>Nitrospina</taxon>
    </lineage>
</organism>
<gene>
    <name evidence="4" type="ORF">NITGR_880005</name>
</gene>
<dbReference type="Pfam" id="PF13485">
    <property type="entry name" value="Peptidase_MA_2"/>
    <property type="match status" value="1"/>
</dbReference>
<dbReference type="InterPro" id="IPR011990">
    <property type="entry name" value="TPR-like_helical_dom_sf"/>
</dbReference>
<dbReference type="SMART" id="SM00028">
    <property type="entry name" value="TPR"/>
    <property type="match status" value="3"/>
</dbReference>
<feature type="repeat" description="TPR" evidence="1">
    <location>
        <begin position="426"/>
        <end position="459"/>
    </location>
</feature>
<dbReference type="InterPro" id="IPR039568">
    <property type="entry name" value="Peptidase_MA-like_dom"/>
</dbReference>
<protein>
    <recommendedName>
        <fullName evidence="3">Peptidase MA-like domain-containing protein</fullName>
    </recommendedName>
</protein>
<evidence type="ECO:0000259" key="3">
    <source>
        <dbReference type="Pfam" id="PF13485"/>
    </source>
</evidence>
<dbReference type="SUPFAM" id="SSF48452">
    <property type="entry name" value="TPR-like"/>
    <property type="match status" value="2"/>
</dbReference>
<evidence type="ECO:0000256" key="1">
    <source>
        <dbReference type="PROSITE-ProRule" id="PRU00339"/>
    </source>
</evidence>
<dbReference type="EMBL" id="CAQJ01000097">
    <property type="protein sequence ID" value="CCQ91859.1"/>
    <property type="molecule type" value="Genomic_DNA"/>
</dbReference>
<dbReference type="PROSITE" id="PS50005">
    <property type="entry name" value="TPR"/>
    <property type="match status" value="2"/>
</dbReference>
<evidence type="ECO:0000313" key="4">
    <source>
        <dbReference type="EMBL" id="CCQ91859.1"/>
    </source>
</evidence>
<dbReference type="STRING" id="1266370.NITGR_880005"/>
<dbReference type="Pfam" id="PF13432">
    <property type="entry name" value="TPR_16"/>
    <property type="match status" value="2"/>
</dbReference>
<dbReference type="Proteomes" id="UP000011704">
    <property type="component" value="Unassembled WGS sequence"/>
</dbReference>
<evidence type="ECO:0000313" key="5">
    <source>
        <dbReference type="Proteomes" id="UP000011704"/>
    </source>
</evidence>
<feature type="domain" description="Peptidase MA-like" evidence="3">
    <location>
        <begin position="172"/>
        <end position="350"/>
    </location>
</feature>
<sequence length="524" mass="59579">MTNPLPRTALAFIMALLLCGASTPAHAGLQEDINRGYSLIDQWRFEEAEAHTRSLMDKYPKSGDVTFLLARVVFYQGDYARSLDLMNQVDDSPSTVKEFKQLVAQTHEATRAMVTRESDHFILSYTDGPDSVLVDYALDALEKSYAVLGGILDHHPKKKVRVEIYPSREPFSRISPLTFKDIMTSGTVALCKYNRLMLISPGSLVRGYNWLDTLSHEYVHFLLSSKSHNNVPLWLHEGIAKYLETRWRGDPKHLTPIMETVLANGLDNDYLIDFEAMMPSFAKLKTAEDVQLAYAEVATMVQYLVELKGLEGLEGLVAGLKDGSPVSDVLDRLLQKDLDRFQDDWKAYMKTQKLKRIPGLTVIKFQFKNKRENGQAEDEEGERALIESRRARDLTLLGDILKSRDHVQAAIIEYRKAISESDTLSPVLYNKLAGTYMLTNEFDEAETMLKQSLEFYPQFPTTLTNLGEVAFKRKDYEAARDYYVKAESINPFNPAVHLRLIRIYAALGENANKEQQETRLALIQ</sequence>
<dbReference type="InterPro" id="IPR019734">
    <property type="entry name" value="TPR_rpt"/>
</dbReference>
<keyword evidence="5" id="KW-1185">Reference proteome</keyword>
<dbReference type="OrthoDB" id="9787613at2"/>
<keyword evidence="1" id="KW-0802">TPR repeat</keyword>
<dbReference type="AlphaFoldDB" id="M1ZE83"/>
<accession>M1ZE83</accession>
<keyword evidence="2" id="KW-0732">Signal</keyword>
<feature type="chain" id="PRO_5004019669" description="Peptidase MA-like domain-containing protein" evidence="2">
    <location>
        <begin position="28"/>
        <end position="524"/>
    </location>
</feature>
<feature type="repeat" description="TPR" evidence="1">
    <location>
        <begin position="460"/>
        <end position="493"/>
    </location>
</feature>
<dbReference type="HOGENOM" id="CLU_463686_0_0_0"/>
<dbReference type="PANTHER" id="PTHR12558:SF13">
    <property type="entry name" value="CELL DIVISION CYCLE PROTEIN 27 HOMOLOG"/>
    <property type="match status" value="1"/>
</dbReference>
<proteinExistence type="predicted"/>
<name>M1ZE83_NITG3</name>
<reference evidence="4 5" key="1">
    <citation type="journal article" date="2013" name="Front. Microbiol.">
        <title>The genome of Nitrospina gracilis illuminates the metabolism and evolution of the major marine nitrite oxidizer.</title>
        <authorList>
            <person name="Luecker S."/>
            <person name="Nowka B."/>
            <person name="Rattei T."/>
            <person name="Spieck E."/>
            <person name="and Daims H."/>
        </authorList>
    </citation>
    <scope>NUCLEOTIDE SEQUENCE [LARGE SCALE GENOMIC DNA]</scope>
    <source>
        <strain evidence="4 5">3/211</strain>
    </source>
</reference>
<dbReference type="Gene3D" id="1.25.40.10">
    <property type="entry name" value="Tetratricopeptide repeat domain"/>
    <property type="match status" value="2"/>
</dbReference>
<comment type="caution">
    <text evidence="4">The sequence shown here is derived from an EMBL/GenBank/DDBJ whole genome shotgun (WGS) entry which is preliminary data.</text>
</comment>